<gene>
    <name evidence="1" type="ordered locus">tll0815</name>
</gene>
<dbReference type="AlphaFoldDB" id="Q8DKP4"/>
<evidence type="ECO:0000313" key="1">
    <source>
        <dbReference type="EMBL" id="BAC08366.1"/>
    </source>
</evidence>
<dbReference type="KEGG" id="tel:tll0815"/>
<dbReference type="Proteomes" id="UP000000440">
    <property type="component" value="Chromosome"/>
</dbReference>
<evidence type="ECO:0000313" key="2">
    <source>
        <dbReference type="Proteomes" id="UP000000440"/>
    </source>
</evidence>
<organism evidence="1 2">
    <name type="scientific">Thermosynechococcus vestitus (strain NIES-2133 / IAM M-273 / BP-1)</name>
    <dbReference type="NCBI Taxonomy" id="197221"/>
    <lineage>
        <taxon>Bacteria</taxon>
        <taxon>Bacillati</taxon>
        <taxon>Cyanobacteriota</taxon>
        <taxon>Cyanophyceae</taxon>
        <taxon>Acaryochloridales</taxon>
        <taxon>Thermosynechococcaceae</taxon>
        <taxon>Thermosynechococcus</taxon>
    </lineage>
</organism>
<keyword evidence="2" id="KW-1185">Reference proteome</keyword>
<proteinExistence type="predicted"/>
<accession>Q8DKP4</accession>
<sequence>MLPNCEGQRISEVTFRTHKGDQWVNGTTPDLYQWQNSCCVCFAGCSSTHLPDYNELPPLFRELCIAVNDYPIAYGLNVYTRNWKELHYSLSKLPQNLQEACNEAGIEIMSRSYLALRDGNTSTIPNK</sequence>
<dbReference type="STRING" id="197221.gene:10747406"/>
<protein>
    <submittedName>
        <fullName evidence="1">Tll0815 protein</fullName>
    </submittedName>
</protein>
<dbReference type="eggNOG" id="COG0678">
    <property type="taxonomic scope" value="Bacteria"/>
</dbReference>
<name>Q8DKP4_THEVB</name>
<dbReference type="EMBL" id="BA000039">
    <property type="protein sequence ID" value="BAC08366.1"/>
    <property type="molecule type" value="Genomic_DNA"/>
</dbReference>
<reference evidence="1 2" key="1">
    <citation type="journal article" date="2002" name="DNA Res.">
        <title>Complete genome structure of the thermophilic cyanobacterium Thermosynechococcus elongatus BP-1.</title>
        <authorList>
            <person name="Nakamura Y."/>
            <person name="Kaneko T."/>
            <person name="Sato S."/>
            <person name="Ikeuchi M."/>
            <person name="Katoh H."/>
            <person name="Sasamoto S."/>
            <person name="Watanabe A."/>
            <person name="Iriguchi M."/>
            <person name="Kawashima K."/>
            <person name="Kimura T."/>
            <person name="Kishida Y."/>
            <person name="Kiyokawa C."/>
            <person name="Kohara M."/>
            <person name="Matsumoto M."/>
            <person name="Matsuno A."/>
            <person name="Nakazaki N."/>
            <person name="Shimpo S."/>
            <person name="Sugimoto M."/>
            <person name="Takeuchi C."/>
            <person name="Yamada M."/>
            <person name="Tabata S."/>
        </authorList>
    </citation>
    <scope>NUCLEOTIDE SEQUENCE [LARGE SCALE GENOMIC DNA]</scope>
    <source>
        <strain evidence="2">IAM M-273 / NIES-2133 / BP-1</strain>
    </source>
</reference>
<dbReference type="EnsemblBacteria" id="BAC08366">
    <property type="protein sequence ID" value="BAC08366"/>
    <property type="gene ID" value="BAC08366"/>
</dbReference>
<dbReference type="RefSeq" id="WP_011056658.1">
    <property type="nucleotide sequence ID" value="NC_004113.1"/>
</dbReference>